<evidence type="ECO:0000256" key="1">
    <source>
        <dbReference type="SAM" id="Phobius"/>
    </source>
</evidence>
<keyword evidence="1" id="KW-0812">Transmembrane</keyword>
<keyword evidence="1" id="KW-1133">Transmembrane helix</keyword>
<dbReference type="Proteomes" id="UP001153620">
    <property type="component" value="Chromosome 3"/>
</dbReference>
<name>A0A9N9S566_9DIPT</name>
<sequence length="350" mass="40107">MDTVIKCAILLVYLILCANGLKFDDKVEEKYVEQQQQQQNFSEPQIEGRQSARHLLDFIGLGTGNNIDPYLRRMNENCLKGELSECFKSQALNSVDEIFYRDAYVLTPHVRVLRVPETQVRSLEYEPYEFTYEAREISENSDWNELIQFGLRKIERFIKSNVIEISIPDALTEGGRYAPQARFVDEISDELDVIEDKKAPLFFKHKLKKMFIPMLIILKLFKLKLLLFLPFILGLTGLKKILGLGALVIPGIIGYLKLCRPTSGFGNHIYSEGNVPQYSSAGVGAASYNPLYSKYPTQQQHHQPSFASPYNNYYRDASEVSSSNGVRFGEDPQDLAYRNQEYRNNNKNVS</sequence>
<dbReference type="Pfam" id="PF07898">
    <property type="entry name" value="DUF1676"/>
    <property type="match status" value="1"/>
</dbReference>
<evidence type="ECO:0008006" key="5">
    <source>
        <dbReference type="Google" id="ProtNLM"/>
    </source>
</evidence>
<evidence type="ECO:0000256" key="2">
    <source>
        <dbReference type="SAM" id="SignalP"/>
    </source>
</evidence>
<keyword evidence="4" id="KW-1185">Reference proteome</keyword>
<organism evidence="3 4">
    <name type="scientific">Chironomus riparius</name>
    <dbReference type="NCBI Taxonomy" id="315576"/>
    <lineage>
        <taxon>Eukaryota</taxon>
        <taxon>Metazoa</taxon>
        <taxon>Ecdysozoa</taxon>
        <taxon>Arthropoda</taxon>
        <taxon>Hexapoda</taxon>
        <taxon>Insecta</taxon>
        <taxon>Pterygota</taxon>
        <taxon>Neoptera</taxon>
        <taxon>Endopterygota</taxon>
        <taxon>Diptera</taxon>
        <taxon>Nematocera</taxon>
        <taxon>Chironomoidea</taxon>
        <taxon>Chironomidae</taxon>
        <taxon>Chironominae</taxon>
        <taxon>Chironomus</taxon>
    </lineage>
</organism>
<feature type="transmembrane region" description="Helical" evidence="1">
    <location>
        <begin position="241"/>
        <end position="258"/>
    </location>
</feature>
<evidence type="ECO:0000313" key="3">
    <source>
        <dbReference type="EMBL" id="CAG9808897.1"/>
    </source>
</evidence>
<evidence type="ECO:0000313" key="4">
    <source>
        <dbReference type="Proteomes" id="UP001153620"/>
    </source>
</evidence>
<keyword evidence="2" id="KW-0732">Signal</keyword>
<reference evidence="3" key="2">
    <citation type="submission" date="2022-10" db="EMBL/GenBank/DDBJ databases">
        <authorList>
            <consortium name="ENA_rothamsted_submissions"/>
            <consortium name="culmorum"/>
            <person name="King R."/>
        </authorList>
    </citation>
    <scope>NUCLEOTIDE SEQUENCE</scope>
</reference>
<feature type="signal peptide" evidence="2">
    <location>
        <begin position="1"/>
        <end position="20"/>
    </location>
</feature>
<protein>
    <recommendedName>
        <fullName evidence="5">Osiris 2</fullName>
    </recommendedName>
</protein>
<reference evidence="3" key="1">
    <citation type="submission" date="2022-01" db="EMBL/GenBank/DDBJ databases">
        <authorList>
            <person name="King R."/>
        </authorList>
    </citation>
    <scope>NUCLEOTIDE SEQUENCE</scope>
</reference>
<proteinExistence type="predicted"/>
<dbReference type="AlphaFoldDB" id="A0A9N9S566"/>
<feature type="transmembrane region" description="Helical" evidence="1">
    <location>
        <begin position="211"/>
        <end position="235"/>
    </location>
</feature>
<feature type="chain" id="PRO_5040446436" description="Osiris 2" evidence="2">
    <location>
        <begin position="21"/>
        <end position="350"/>
    </location>
</feature>
<gene>
    <name evidence="3" type="ORF">CHIRRI_LOCUS11732</name>
</gene>
<dbReference type="OrthoDB" id="8196390at2759"/>
<dbReference type="InterPro" id="IPR012464">
    <property type="entry name" value="DUF1676"/>
</dbReference>
<dbReference type="EMBL" id="OU895879">
    <property type="protein sequence ID" value="CAG9808897.1"/>
    <property type="molecule type" value="Genomic_DNA"/>
</dbReference>
<dbReference type="GO" id="GO:0016020">
    <property type="term" value="C:membrane"/>
    <property type="evidence" value="ECO:0007669"/>
    <property type="project" value="TreeGrafter"/>
</dbReference>
<keyword evidence="1" id="KW-0472">Membrane</keyword>
<accession>A0A9N9S566</accession>
<dbReference type="PANTHER" id="PTHR21879">
    <property type="entry name" value="FI03362P-RELATED-RELATED"/>
    <property type="match status" value="1"/>
</dbReference>
<dbReference type="PANTHER" id="PTHR21879:SF10">
    <property type="entry name" value="LP14110P"/>
    <property type="match status" value="1"/>
</dbReference>